<organism evidence="1">
    <name type="scientific">Fusarium acuminatum CS5907</name>
    <dbReference type="NCBI Taxonomy" id="1318461"/>
    <lineage>
        <taxon>Eukaryota</taxon>
        <taxon>Fungi</taxon>
        <taxon>Dikarya</taxon>
        <taxon>Ascomycota</taxon>
        <taxon>Pezizomycotina</taxon>
        <taxon>Sordariomycetes</taxon>
        <taxon>Hypocreomycetidae</taxon>
        <taxon>Hypocreales</taxon>
        <taxon>Nectriaceae</taxon>
        <taxon>Fusarium</taxon>
        <taxon>Fusarium tricinctum species complex</taxon>
    </lineage>
</organism>
<proteinExistence type="predicted"/>
<accession>A0A096PE00</accession>
<sequence>MQPAFILSPIHNNTPFMCMRVLVRFSLPQLQHCWLRSNLHMRLAFYPTPIKSFQDSATLYQHSSFTAWHPTKTPYT</sequence>
<evidence type="ECO:0000313" key="1">
    <source>
        <dbReference type="EMBL" id="CEG03214.1"/>
    </source>
</evidence>
<dbReference type="EMBL" id="CBMG010000223">
    <property type="protein sequence ID" value="CEG03214.1"/>
    <property type="molecule type" value="Genomic_DNA"/>
</dbReference>
<protein>
    <submittedName>
        <fullName evidence="1">WGS project CBMG000000000 data, contig CS5907-c000223</fullName>
    </submittedName>
</protein>
<comment type="caution">
    <text evidence="1">The sequence shown here is derived from an EMBL/GenBank/DDBJ whole genome shotgun (WGS) entry which is preliminary data.</text>
</comment>
<gene>
    <name evidence="1" type="ORF">BN851_0010590</name>
</gene>
<dbReference type="AlphaFoldDB" id="A0A096PE00"/>
<reference evidence="1" key="1">
    <citation type="submission" date="2013-05" db="EMBL/GenBank/DDBJ databases">
        <title>Draft genome sequences of six wheat associated Fusarium spp. isolates.</title>
        <authorList>
            <person name="Moolhuijzen P.M."/>
            <person name="Manners J.M."/>
            <person name="Wilcox S."/>
            <person name="Bellgard M.I."/>
            <person name="Gardiner D.M."/>
        </authorList>
    </citation>
    <scope>NUCLEOTIDE SEQUENCE</scope>
    <source>
        <strain evidence="1">CS5907</strain>
        <strain evidence="1">CS5907</strain>
    </source>
</reference>
<name>A0A096PE00_9HYPO</name>